<feature type="active site" description="Nucleophile" evidence="6">
    <location>
        <position position="719"/>
    </location>
</feature>
<feature type="domain" description="CobB/CobQ-like glutamine amidotransferase" evidence="9">
    <location>
        <begin position="641"/>
        <end position="832"/>
    </location>
</feature>
<dbReference type="GO" id="GO:0009236">
    <property type="term" value="P:cobalamin biosynthetic process"/>
    <property type="evidence" value="ECO:0007669"/>
    <property type="project" value="UniProtKB-UniRule"/>
</dbReference>
<dbReference type="SUPFAM" id="SSF52317">
    <property type="entry name" value="Class I glutamine amidotransferase-like"/>
    <property type="match status" value="1"/>
</dbReference>
<evidence type="ECO:0000313" key="10">
    <source>
        <dbReference type="EMBL" id="ACS81530.1"/>
    </source>
</evidence>
<dbReference type="Gene3D" id="3.40.50.880">
    <property type="match status" value="1"/>
</dbReference>
<dbReference type="PROSITE" id="PS00105">
    <property type="entry name" value="AA_TRANSFER_CLASS_1"/>
    <property type="match status" value="1"/>
</dbReference>
<evidence type="ECO:0000256" key="5">
    <source>
        <dbReference type="ARBA" id="ARBA00048531"/>
    </source>
</evidence>
<dbReference type="InterPro" id="IPR004839">
    <property type="entry name" value="Aminotransferase_I/II_large"/>
</dbReference>
<dbReference type="CDD" id="cd01750">
    <property type="entry name" value="GATase1_CobQ"/>
    <property type="match status" value="1"/>
</dbReference>
<evidence type="ECO:0000259" key="8">
    <source>
        <dbReference type="Pfam" id="PF01656"/>
    </source>
</evidence>
<feature type="domain" description="Aminotransferase class I/classII large" evidence="7">
    <location>
        <begin position="42"/>
        <end position="368"/>
    </location>
</feature>
<dbReference type="NCBIfam" id="NF001989">
    <property type="entry name" value="PRK00784.1"/>
    <property type="match status" value="1"/>
</dbReference>
<dbReference type="PANTHER" id="PTHR21343:SF1">
    <property type="entry name" value="COBYRIC ACID SYNTHASE"/>
    <property type="match status" value="1"/>
</dbReference>
<dbReference type="GO" id="GO:0030170">
    <property type="term" value="F:pyridoxal phosphate binding"/>
    <property type="evidence" value="ECO:0007669"/>
    <property type="project" value="InterPro"/>
</dbReference>
<evidence type="ECO:0000256" key="1">
    <source>
        <dbReference type="ARBA" id="ARBA00003444"/>
    </source>
</evidence>
<dbReference type="PANTHER" id="PTHR21343">
    <property type="entry name" value="DETHIOBIOTIN SYNTHETASE"/>
    <property type="match status" value="1"/>
</dbReference>
<dbReference type="InterPro" id="IPR002586">
    <property type="entry name" value="CobQ/CobB/MinD/ParA_Nub-bd_dom"/>
</dbReference>
<dbReference type="STRING" id="526222.Desal_3482"/>
<dbReference type="SUPFAM" id="SSF52540">
    <property type="entry name" value="P-loop containing nucleoside triphosphate hydrolases"/>
    <property type="match status" value="1"/>
</dbReference>
<dbReference type="GO" id="GO:0048472">
    <property type="term" value="F:threonine-phosphate decarboxylase activity"/>
    <property type="evidence" value="ECO:0007669"/>
    <property type="project" value="UniProtKB-EC"/>
</dbReference>
<dbReference type="Gene3D" id="3.90.1150.10">
    <property type="entry name" value="Aspartate Aminotransferase, domain 1"/>
    <property type="match status" value="1"/>
</dbReference>
<dbReference type="CDD" id="cd05389">
    <property type="entry name" value="CobQ_N"/>
    <property type="match status" value="1"/>
</dbReference>
<dbReference type="RefSeq" id="WP_015853346.1">
    <property type="nucleotide sequence ID" value="NC_012881.1"/>
</dbReference>
<dbReference type="AlphaFoldDB" id="C6BSS4"/>
<protein>
    <recommendedName>
        <fullName evidence="6">Cobyric acid synthase</fullName>
    </recommendedName>
</protein>
<dbReference type="InterPro" id="IPR005860">
    <property type="entry name" value="CobD"/>
</dbReference>
<reference evidence="10 11" key="1">
    <citation type="submission" date="2009-06" db="EMBL/GenBank/DDBJ databases">
        <title>Complete sequence of Desulfovibrio salexigens DSM 2638.</title>
        <authorList>
            <consortium name="US DOE Joint Genome Institute"/>
            <person name="Lucas S."/>
            <person name="Copeland A."/>
            <person name="Lapidus A."/>
            <person name="Glavina del Rio T."/>
            <person name="Tice H."/>
            <person name="Bruce D."/>
            <person name="Goodwin L."/>
            <person name="Pitluck S."/>
            <person name="Munk A.C."/>
            <person name="Brettin T."/>
            <person name="Detter J.C."/>
            <person name="Han C."/>
            <person name="Tapia R."/>
            <person name="Larimer F."/>
            <person name="Land M."/>
            <person name="Hauser L."/>
            <person name="Kyrpides N."/>
            <person name="Anderson I."/>
            <person name="Wall J.D."/>
            <person name="Arkin A.P."/>
            <person name="Dehal P."/>
            <person name="Chivian D."/>
            <person name="Giles B."/>
            <person name="Hazen T.C."/>
        </authorList>
    </citation>
    <scope>NUCLEOTIDE SEQUENCE [LARGE SCALE GENOMIC DNA]</scope>
    <source>
        <strain evidence="11">ATCC 14822 / DSM 2638 / NCIMB 8403 / VKM B-1763</strain>
    </source>
</reference>
<dbReference type="Gene3D" id="3.40.50.300">
    <property type="entry name" value="P-loop containing nucleotide triphosphate hydrolases"/>
    <property type="match status" value="1"/>
</dbReference>
<dbReference type="InterPro" id="IPR029062">
    <property type="entry name" value="Class_I_gatase-like"/>
</dbReference>
<keyword evidence="11" id="KW-1185">Reference proteome</keyword>
<dbReference type="InterPro" id="IPR011698">
    <property type="entry name" value="GATase_3"/>
</dbReference>
<dbReference type="SUPFAM" id="SSF53383">
    <property type="entry name" value="PLP-dependent transferases"/>
    <property type="match status" value="1"/>
</dbReference>
<gene>
    <name evidence="6" type="primary">cobQ</name>
    <name evidence="10" type="ordered locus">Desal_3482</name>
</gene>
<dbReference type="Pfam" id="PF01656">
    <property type="entry name" value="CbiA"/>
    <property type="match status" value="1"/>
</dbReference>
<keyword evidence="3 6" id="KW-0169">Cobalamin biosynthesis</keyword>
<comment type="catalytic activity">
    <reaction evidence="5">
        <text>O-phospho-L-threonine + H(+) = (R)-1-aminopropan-2-yl phosphate + CO2</text>
        <dbReference type="Rhea" id="RHEA:11492"/>
        <dbReference type="ChEBI" id="CHEBI:15378"/>
        <dbReference type="ChEBI" id="CHEBI:16526"/>
        <dbReference type="ChEBI" id="CHEBI:58563"/>
        <dbReference type="ChEBI" id="CHEBI:58675"/>
        <dbReference type="EC" id="4.1.1.81"/>
    </reaction>
</comment>
<dbReference type="eggNOG" id="COG0079">
    <property type="taxonomic scope" value="Bacteria"/>
</dbReference>
<dbReference type="HAMAP" id="MF_00028">
    <property type="entry name" value="CobQ"/>
    <property type="match status" value="1"/>
</dbReference>
<dbReference type="HOGENOM" id="CLU_013947_1_0_7"/>
<comment type="function">
    <text evidence="1">Decarboxylates L-threonine-O-3-phosphate to yield (R)-1-amino-2-propanol O-2-phosphate, the precursor for the linkage between the nucleotide loop and the corrin ring in cobalamin.</text>
</comment>
<dbReference type="InterPro" id="IPR033949">
    <property type="entry name" value="CobQ_GATase1"/>
</dbReference>
<evidence type="ECO:0000259" key="7">
    <source>
        <dbReference type="Pfam" id="PF00155"/>
    </source>
</evidence>
<dbReference type="CDD" id="cd00609">
    <property type="entry name" value="AAT_like"/>
    <property type="match status" value="1"/>
</dbReference>
<dbReference type="InterPro" id="IPR027417">
    <property type="entry name" value="P-loop_NTPase"/>
</dbReference>
<dbReference type="Pfam" id="PF07685">
    <property type="entry name" value="GATase_3"/>
    <property type="match status" value="1"/>
</dbReference>
<comment type="function">
    <text evidence="6">Catalyzes amidations at positions B, D, E, and G on adenosylcobyrinic A,C-diamide. NH(2) groups are provided by glutamine, and one molecule of ATP is hydrogenolyzed for each amidation.</text>
</comment>
<dbReference type="GO" id="GO:0015420">
    <property type="term" value="F:ABC-type vitamin B12 transporter activity"/>
    <property type="evidence" value="ECO:0007669"/>
    <property type="project" value="UniProtKB-UniRule"/>
</dbReference>
<name>C6BSS4_MARSD</name>
<organism evidence="10 11">
    <name type="scientific">Maridesulfovibrio salexigens (strain ATCC 14822 / DSM 2638 / NCIMB 8403 / VKM B-1763)</name>
    <name type="common">Desulfovibrio salexigens</name>
    <dbReference type="NCBI Taxonomy" id="526222"/>
    <lineage>
        <taxon>Bacteria</taxon>
        <taxon>Pseudomonadati</taxon>
        <taxon>Thermodesulfobacteriota</taxon>
        <taxon>Desulfovibrionia</taxon>
        <taxon>Desulfovibrionales</taxon>
        <taxon>Desulfovibrionaceae</taxon>
        <taxon>Maridesulfovibrio</taxon>
    </lineage>
</organism>
<evidence type="ECO:0000313" key="11">
    <source>
        <dbReference type="Proteomes" id="UP000002601"/>
    </source>
</evidence>
<dbReference type="NCBIfam" id="TIGR01140">
    <property type="entry name" value="L_thr_O3P_dcar"/>
    <property type="match status" value="1"/>
</dbReference>
<dbReference type="InterPro" id="IPR047045">
    <property type="entry name" value="CobQ_N"/>
</dbReference>
<sequence length="886" mass="96260">MKSFNDQSLKEQLAEIEAEKRKYSHGGNLRQLADRAGCPSSDIVDFSANINPLGPPAWLQQEVSRALAEVDRYPDPECTELTLAACEKFSVWPTECVAGNGASELISAIARVGGFKRAVIPVPCYVDYERSCKIAGLKTEHIPLDPQKAFSPDFDTLSSFLAASPALVFLAQPNNPTGTAFDPEELKVLARKHPESRFVIDESFADFVPGLQRLAGQRPPNVITVVSMTKFYAIPGLRLGLAFASPDIIMEIKNVLPCWSVNILAQKVGLRCLRDEEYERKTIETTVRLREELAQGILEVPGIRALPSQANFMLCQVQRVGMDASGLIEHLIKNRVAVRHCDNFDGLDSTYFRIAVRTEEENRVLLDGLRSFSGMEVAAPKPRKTPALMIQGTCSNAGKSILAAAFCRIFLQDGFKVAPFKAQNMSLNSFVTDDGLEMGRAQVTQAAACKMSPDVRMNPVLLKPGSDIGSQVIVMGKPVGNMKVQKYVEYKPTAFEAVKDAYDSLSSDADVMVIEGAGSPAEINLKQHDIVNMAMADYAEAKVIITGDIDRGGVFASLAGTMDLLDPKERELVCGFLLNKFRGDASLLTPALDFTLSHTGKPVLGTIPYIANLGLPDEDSVSFKEDLKKSGSDSKRKDCVDVVCIDLPRISNFTDIDSLKGEPDVSLRVVDKPEDLGTPDAIILPGSKSTLTDLAHLRESGLADAVKELRDKAVIVGICGGFQMLGQFISDPDEIESGGSAEGLALLPLQTTLAPEKTLTRTVGMHSQSKLEVVGYEIHHGKTEPLLPTVRAAIVPQGIAGGVPISKVLGFGSESGLIWGTYLHGIFDADEFRRWFVDSLRARKGLPKLGKVQSVFNMEEGLDRLASVVRENVDMNAVYAALGFKV</sequence>
<proteinExistence type="inferred from homology"/>
<dbReference type="InterPro" id="IPR004459">
    <property type="entry name" value="CobQ_synth"/>
</dbReference>
<dbReference type="KEGG" id="dsa:Desal_3482"/>
<comment type="similarity">
    <text evidence="6">Belongs to the CobB/CobQ family. CobQ subfamily.</text>
</comment>
<dbReference type="InterPro" id="IPR015422">
    <property type="entry name" value="PyrdxlP-dep_Trfase_small"/>
</dbReference>
<keyword evidence="4 6" id="KW-0315">Glutamine amidotransferase</keyword>
<dbReference type="InterPro" id="IPR015421">
    <property type="entry name" value="PyrdxlP-dep_Trfase_major"/>
</dbReference>
<evidence type="ECO:0000256" key="2">
    <source>
        <dbReference type="ARBA" id="ARBA00004953"/>
    </source>
</evidence>
<dbReference type="eggNOG" id="COG1492">
    <property type="taxonomic scope" value="Bacteria"/>
</dbReference>
<evidence type="ECO:0000256" key="6">
    <source>
        <dbReference type="HAMAP-Rule" id="MF_00028"/>
    </source>
</evidence>
<feature type="domain" description="CobQ/CobB/MinD/ParA nucleotide binding" evidence="8">
    <location>
        <begin position="388"/>
        <end position="613"/>
    </location>
</feature>
<accession>C6BSS4</accession>
<dbReference type="NCBIfam" id="TIGR00313">
    <property type="entry name" value="cobQ"/>
    <property type="match status" value="1"/>
</dbReference>
<evidence type="ECO:0000256" key="3">
    <source>
        <dbReference type="ARBA" id="ARBA00022573"/>
    </source>
</evidence>
<comment type="pathway">
    <text evidence="2 6">Cofactor biosynthesis; adenosylcobalamin biosynthesis.</text>
</comment>
<dbReference type="EMBL" id="CP001649">
    <property type="protein sequence ID" value="ACS81530.1"/>
    <property type="molecule type" value="Genomic_DNA"/>
</dbReference>
<dbReference type="Pfam" id="PF00155">
    <property type="entry name" value="Aminotran_1_2"/>
    <property type="match status" value="1"/>
</dbReference>
<dbReference type="Proteomes" id="UP000002601">
    <property type="component" value="Chromosome"/>
</dbReference>
<dbReference type="OrthoDB" id="9808302at2"/>
<dbReference type="Gene3D" id="3.40.640.10">
    <property type="entry name" value="Type I PLP-dependent aspartate aminotransferase-like (Major domain)"/>
    <property type="match status" value="1"/>
</dbReference>
<evidence type="ECO:0000256" key="4">
    <source>
        <dbReference type="ARBA" id="ARBA00022962"/>
    </source>
</evidence>
<dbReference type="InterPro" id="IPR015424">
    <property type="entry name" value="PyrdxlP-dep_Trfase"/>
</dbReference>
<dbReference type="PROSITE" id="PS51274">
    <property type="entry name" value="GATASE_COBBQ"/>
    <property type="match status" value="1"/>
</dbReference>
<dbReference type="InterPro" id="IPR004838">
    <property type="entry name" value="NHTrfase_class1_PyrdxlP-BS"/>
</dbReference>
<feature type="active site" evidence="6">
    <location>
        <position position="824"/>
    </location>
</feature>
<dbReference type="UniPathway" id="UPA00148"/>
<evidence type="ECO:0000259" key="9">
    <source>
        <dbReference type="Pfam" id="PF07685"/>
    </source>
</evidence>